<feature type="transmembrane region" description="Helical" evidence="10">
    <location>
        <begin position="465"/>
        <end position="487"/>
    </location>
</feature>
<name>A0A344A2L5_9HEMI</name>
<dbReference type="GO" id="GO:0003954">
    <property type="term" value="F:NADH dehydrogenase activity"/>
    <property type="evidence" value="ECO:0007669"/>
    <property type="project" value="TreeGrafter"/>
</dbReference>
<comment type="similarity">
    <text evidence="10">Belongs to the complex I subunit 5 family.</text>
</comment>
<feature type="transmembrane region" description="Helical" evidence="10">
    <location>
        <begin position="51"/>
        <end position="76"/>
    </location>
</feature>
<feature type="transmembrane region" description="Helical" evidence="10">
    <location>
        <begin position="150"/>
        <end position="168"/>
    </location>
</feature>
<evidence type="ECO:0000256" key="7">
    <source>
        <dbReference type="ARBA" id="ARBA00022989"/>
    </source>
</evidence>
<keyword evidence="5 10" id="KW-0812">Transmembrane</keyword>
<evidence type="ECO:0000256" key="3">
    <source>
        <dbReference type="ARBA" id="ARBA00012944"/>
    </source>
</evidence>
<evidence type="ECO:0000256" key="5">
    <source>
        <dbReference type="ARBA" id="ARBA00022692"/>
    </source>
</evidence>
<evidence type="ECO:0000256" key="2">
    <source>
        <dbReference type="ARBA" id="ARBA00004141"/>
    </source>
</evidence>
<feature type="transmembrane region" description="Helical" evidence="10">
    <location>
        <begin position="261"/>
        <end position="283"/>
    </location>
</feature>
<feature type="transmembrane region" description="Helical" evidence="10">
    <location>
        <begin position="206"/>
        <end position="222"/>
    </location>
</feature>
<dbReference type="GO" id="GO:0042773">
    <property type="term" value="P:ATP synthesis coupled electron transport"/>
    <property type="evidence" value="ECO:0007669"/>
    <property type="project" value="InterPro"/>
</dbReference>
<evidence type="ECO:0000313" key="13">
    <source>
        <dbReference type="EMBL" id="AWU49006.1"/>
    </source>
</evidence>
<comment type="subcellular location">
    <subcellularLocation>
        <location evidence="2">Membrane</location>
        <topology evidence="2">Multi-pass membrane protein</topology>
    </subcellularLocation>
</comment>
<evidence type="ECO:0000256" key="6">
    <source>
        <dbReference type="ARBA" id="ARBA00022982"/>
    </source>
</evidence>
<comment type="function">
    <text evidence="1">Core subunit of the mitochondrial membrane respiratory chain NADH dehydrogenase (Complex I) that is believed to belong to the minimal assembly required for catalysis. Complex I functions in the transfer of electrons from NADH to the respiratory chain. The immediate electron acceptor for the enzyme is believed to be ubiquinone.</text>
</comment>
<feature type="domain" description="NADH-Ubiquinone oxidoreductase (complex I) chain 5 N-terminal" evidence="12">
    <location>
        <begin position="42"/>
        <end position="88"/>
    </location>
</feature>
<keyword evidence="10" id="KW-0813">Transport</keyword>
<keyword evidence="10" id="KW-0830">Ubiquinone</keyword>
<keyword evidence="10" id="KW-0520">NAD</keyword>
<feature type="transmembrane region" description="Helical" evidence="10">
    <location>
        <begin position="515"/>
        <end position="538"/>
    </location>
</feature>
<dbReference type="InterPro" id="IPR001516">
    <property type="entry name" value="Proton_antipo_N"/>
</dbReference>
<feature type="transmembrane region" description="Helical" evidence="10">
    <location>
        <begin position="330"/>
        <end position="350"/>
    </location>
</feature>
<evidence type="ECO:0000256" key="4">
    <source>
        <dbReference type="ARBA" id="ARBA00021096"/>
    </source>
</evidence>
<feature type="domain" description="NADH:quinone oxidoreductase/Mrp antiporter transmembrane" evidence="11">
    <location>
        <begin position="106"/>
        <end position="372"/>
    </location>
</feature>
<dbReference type="GO" id="GO:0016020">
    <property type="term" value="C:membrane"/>
    <property type="evidence" value="ECO:0007669"/>
    <property type="project" value="UniProtKB-SubCell"/>
</dbReference>
<feature type="transmembrane region" description="Helical" evidence="10">
    <location>
        <begin position="289"/>
        <end position="309"/>
    </location>
</feature>
<feature type="transmembrane region" description="Helical" evidence="10">
    <location>
        <begin position="111"/>
        <end position="129"/>
    </location>
</feature>
<evidence type="ECO:0000259" key="11">
    <source>
        <dbReference type="Pfam" id="PF00361"/>
    </source>
</evidence>
<gene>
    <name evidence="13" type="primary">nad5</name>
</gene>
<reference evidence="13" key="1">
    <citation type="submission" date="2018-02" db="EMBL/GenBank/DDBJ databases">
        <title>Resolving the psyllid tree of life: Phylogenomic analysis of the superfamily Psylloidea (Hemiptera).</title>
        <authorList>
            <person name="Percy D.M."/>
            <person name="Sveinsson S."/>
            <person name="Lemmon A.R."/>
            <person name="Lemmon E.M."/>
            <person name="Ouvrard D."/>
            <person name="Burckhardt D."/>
        </authorList>
    </citation>
    <scope>NUCLEOTIDE SEQUENCE</scope>
    <source>
        <strain evidence="13">DP1.idba.114_circ</strain>
    </source>
</reference>
<evidence type="ECO:0000259" key="12">
    <source>
        <dbReference type="Pfam" id="PF00662"/>
    </source>
</evidence>
<organism evidence="13">
    <name type="scientific">Paracarsidara gigantea</name>
    <dbReference type="NCBI Taxonomy" id="2218136"/>
    <lineage>
        <taxon>Eukaryota</taxon>
        <taxon>Metazoa</taxon>
        <taxon>Ecdysozoa</taxon>
        <taxon>Arthropoda</taxon>
        <taxon>Hexapoda</taxon>
        <taxon>Insecta</taxon>
        <taxon>Pterygota</taxon>
        <taxon>Neoptera</taxon>
        <taxon>Paraneoptera</taxon>
        <taxon>Hemiptera</taxon>
        <taxon>Sternorrhyncha</taxon>
        <taxon>Psylloidea</taxon>
        <taxon>Carsidaridae</taxon>
        <taxon>Carsidarinae</taxon>
        <taxon>Paracarsidara</taxon>
    </lineage>
</organism>
<evidence type="ECO:0000256" key="8">
    <source>
        <dbReference type="ARBA" id="ARBA00023136"/>
    </source>
</evidence>
<sequence>MKFFSKFYFVSFFMIIMSLIFFFMSFLFLFLLNSILLELELFSFNSINFNFIIYFDWMSMIFSFVVTFISSLVLIYSKSYIGKDCYRFLWMTLLFIMFMIFMILSPSVLGVILGWDGLGIISYCLVIYYQSKSSFNSGFITAASNRLGDSLLMLAIVWYSFIGNFMFWEVSEGVYFMIFACMTSSAQFPFSAWLPAAMAAPTPISSLVHSSTLVTAGVYLMIRYNFVIFYMNCMSFMTIISGITIFLAGLSAIQEFDLKRVIALSTLGQLGFMIMILSLGYSYVAFFHLVIHAMFKSLLFLCAGAIIHGGGSIQDLRKMGSMNMDVIVKICFYVSNFCLMGIPFSSGFYSKDTLLELSYCSYPGLGLGLFMFLMAFVTMIYTFRLMLFLTFNNFWVLWMEVQLSMSMCLIFLMLMNIISGSMFNWLFMNNLDFICLNFFIKMLPIVMMLISFMLLNYLDLKNYLYLIELLFISSLTKSISLMMNYMLMVMKLMDQGWLENFMLMMKSSVLMKTSWIKNILSGGSYMYMYSIGIILLMLMF</sequence>
<evidence type="ECO:0000256" key="10">
    <source>
        <dbReference type="RuleBase" id="RU003404"/>
    </source>
</evidence>
<dbReference type="EMBL" id="MG989232">
    <property type="protein sequence ID" value="AWU49006.1"/>
    <property type="molecule type" value="Genomic_DNA"/>
</dbReference>
<dbReference type="InterPro" id="IPR003945">
    <property type="entry name" value="NU5C-like"/>
</dbReference>
<keyword evidence="7 10" id="KW-1133">Transmembrane helix</keyword>
<feature type="transmembrane region" description="Helical" evidence="10">
    <location>
        <begin position="7"/>
        <end position="31"/>
    </location>
</feature>
<proteinExistence type="inferred from homology"/>
<dbReference type="AlphaFoldDB" id="A0A344A2L5"/>
<protein>
    <recommendedName>
        <fullName evidence="4 10">NADH-ubiquinone oxidoreductase chain 5</fullName>
        <ecNumber evidence="3 10">7.1.1.2</ecNumber>
    </recommendedName>
</protein>
<dbReference type="Pfam" id="PF00662">
    <property type="entry name" value="Proton_antipo_N"/>
    <property type="match status" value="1"/>
</dbReference>
<evidence type="ECO:0000256" key="1">
    <source>
        <dbReference type="ARBA" id="ARBA00003257"/>
    </source>
</evidence>
<dbReference type="EC" id="7.1.1.2" evidence="3 10"/>
<keyword evidence="8 10" id="KW-0472">Membrane</keyword>
<dbReference type="PANTHER" id="PTHR42829:SF2">
    <property type="entry name" value="NADH-UBIQUINONE OXIDOREDUCTASE CHAIN 5"/>
    <property type="match status" value="1"/>
</dbReference>
<dbReference type="InterPro" id="IPR001750">
    <property type="entry name" value="ND/Mrp_TM"/>
</dbReference>
<feature type="transmembrane region" description="Helical" evidence="10">
    <location>
        <begin position="228"/>
        <end position="249"/>
    </location>
</feature>
<dbReference type="PANTHER" id="PTHR42829">
    <property type="entry name" value="NADH-UBIQUINONE OXIDOREDUCTASE CHAIN 5"/>
    <property type="match status" value="1"/>
</dbReference>
<keyword evidence="6" id="KW-0249">Electron transport</keyword>
<keyword evidence="10 13" id="KW-0496">Mitochondrion</keyword>
<feature type="transmembrane region" description="Helical" evidence="10">
    <location>
        <begin position="362"/>
        <end position="383"/>
    </location>
</feature>
<accession>A0A344A2L5</accession>
<geneLocation type="mitochondrion" evidence="13"/>
<feature type="transmembrane region" description="Helical" evidence="10">
    <location>
        <begin position="395"/>
        <end position="418"/>
    </location>
</feature>
<dbReference type="GO" id="GO:0008137">
    <property type="term" value="F:NADH dehydrogenase (ubiquinone) activity"/>
    <property type="evidence" value="ECO:0007669"/>
    <property type="project" value="UniProtKB-EC"/>
</dbReference>
<feature type="transmembrane region" description="Helical" evidence="10">
    <location>
        <begin position="88"/>
        <end position="105"/>
    </location>
</feature>
<feature type="transmembrane region" description="Helical" evidence="10">
    <location>
        <begin position="438"/>
        <end position="458"/>
    </location>
</feature>
<comment type="catalytic activity">
    <reaction evidence="9 10">
        <text>a ubiquinone + NADH + 5 H(+)(in) = a ubiquinol + NAD(+) + 4 H(+)(out)</text>
        <dbReference type="Rhea" id="RHEA:29091"/>
        <dbReference type="Rhea" id="RHEA-COMP:9565"/>
        <dbReference type="Rhea" id="RHEA-COMP:9566"/>
        <dbReference type="ChEBI" id="CHEBI:15378"/>
        <dbReference type="ChEBI" id="CHEBI:16389"/>
        <dbReference type="ChEBI" id="CHEBI:17976"/>
        <dbReference type="ChEBI" id="CHEBI:57540"/>
        <dbReference type="ChEBI" id="CHEBI:57945"/>
        <dbReference type="EC" id="7.1.1.2"/>
    </reaction>
</comment>
<evidence type="ECO:0000256" key="9">
    <source>
        <dbReference type="ARBA" id="ARBA00049551"/>
    </source>
</evidence>
<comment type="function">
    <text evidence="10">Core subunit of the mitochondrial membrane respiratory chain NADH dehydrogenase (Complex I) which catalyzes electron transfer from NADH through the respiratory chain, using ubiquinone as an electron acceptor. Essential for the catalytic activity and assembly of complex I.</text>
</comment>
<dbReference type="PRINTS" id="PR01434">
    <property type="entry name" value="NADHDHGNASE5"/>
</dbReference>
<dbReference type="GO" id="GO:0015990">
    <property type="term" value="P:electron transport coupled proton transport"/>
    <property type="evidence" value="ECO:0007669"/>
    <property type="project" value="TreeGrafter"/>
</dbReference>
<dbReference type="Pfam" id="PF00361">
    <property type="entry name" value="Proton_antipo_M"/>
    <property type="match status" value="1"/>
</dbReference>